<name>A0A0G4EBC2_VITBC</name>
<protein>
    <recommendedName>
        <fullName evidence="6">Large ribosomal subunit protein mL49</fullName>
    </recommendedName>
</protein>
<dbReference type="GO" id="GO:0005762">
    <property type="term" value="C:mitochondrial large ribosomal subunit"/>
    <property type="evidence" value="ECO:0007669"/>
    <property type="project" value="TreeGrafter"/>
</dbReference>
<keyword evidence="8" id="KW-1185">Reference proteome</keyword>
<accession>A0A0G4EBC2</accession>
<dbReference type="EMBL" id="CDMY01000091">
    <property type="protein sequence ID" value="CEL92571.1"/>
    <property type="molecule type" value="Genomic_DNA"/>
</dbReference>
<keyword evidence="5" id="KW-0687">Ribonucleoprotein</keyword>
<gene>
    <name evidence="7" type="ORF">Vbra_6849</name>
</gene>
<dbReference type="InterPro" id="IPR007740">
    <property type="entry name" value="Ribosomal_mL49"/>
</dbReference>
<dbReference type="FunCoup" id="A0A0G4EBC2">
    <property type="interactions" value="169"/>
</dbReference>
<evidence type="ECO:0000256" key="3">
    <source>
        <dbReference type="ARBA" id="ARBA00022980"/>
    </source>
</evidence>
<sequence length="124" mass="13994">MEASSAMLYRPRLMTCSSPFSHPAGAVRCLLERAHRPSPEKKDMTHIPYKVQRTPSGNLPVYPLIRNHGTYVTTKVRKVFGDIHAFRKELQTVCEAPVRIRAGLLEIKGLHVLKVKGWLTSLGF</sequence>
<evidence type="ECO:0000256" key="6">
    <source>
        <dbReference type="ARBA" id="ARBA00035191"/>
    </source>
</evidence>
<proteinExistence type="inferred from homology"/>
<evidence type="ECO:0000313" key="7">
    <source>
        <dbReference type="EMBL" id="CEL92571.1"/>
    </source>
</evidence>
<organism evidence="7 8">
    <name type="scientific">Vitrella brassicaformis (strain CCMP3155)</name>
    <dbReference type="NCBI Taxonomy" id="1169540"/>
    <lineage>
        <taxon>Eukaryota</taxon>
        <taxon>Sar</taxon>
        <taxon>Alveolata</taxon>
        <taxon>Colpodellida</taxon>
        <taxon>Vitrellaceae</taxon>
        <taxon>Vitrella</taxon>
    </lineage>
</organism>
<dbReference type="VEuPathDB" id="CryptoDB:Vbra_6849"/>
<reference evidence="7 8" key="1">
    <citation type="submission" date="2014-11" db="EMBL/GenBank/DDBJ databases">
        <authorList>
            <person name="Zhu J."/>
            <person name="Qi W."/>
            <person name="Song R."/>
        </authorList>
    </citation>
    <scope>NUCLEOTIDE SEQUENCE [LARGE SCALE GENOMIC DNA]</scope>
</reference>
<evidence type="ECO:0000256" key="4">
    <source>
        <dbReference type="ARBA" id="ARBA00023128"/>
    </source>
</evidence>
<evidence type="ECO:0000256" key="1">
    <source>
        <dbReference type="ARBA" id="ARBA00004173"/>
    </source>
</evidence>
<dbReference type="InParanoid" id="A0A0G4EBC2"/>
<keyword evidence="3" id="KW-0689">Ribosomal protein</keyword>
<comment type="similarity">
    <text evidence="2">Belongs to the mitochondrion-specific ribosomal protein mL49 family.</text>
</comment>
<dbReference type="STRING" id="1169540.A0A0G4EBC2"/>
<keyword evidence="4" id="KW-0496">Mitochondrion</keyword>
<evidence type="ECO:0000313" key="8">
    <source>
        <dbReference type="Proteomes" id="UP000041254"/>
    </source>
</evidence>
<evidence type="ECO:0000256" key="5">
    <source>
        <dbReference type="ARBA" id="ARBA00023274"/>
    </source>
</evidence>
<dbReference type="Pfam" id="PF05046">
    <property type="entry name" value="Img2"/>
    <property type="match status" value="1"/>
</dbReference>
<dbReference type="PANTHER" id="PTHR13477">
    <property type="entry name" value="MITOCHONDRIAL 39S RIBOSOMAL PROTEIN L49"/>
    <property type="match status" value="1"/>
</dbReference>
<dbReference type="AlphaFoldDB" id="A0A0G4EBC2"/>
<dbReference type="OrthoDB" id="19439at2759"/>
<dbReference type="PhylomeDB" id="A0A0G4EBC2"/>
<dbReference type="Gene3D" id="3.30.780.10">
    <property type="entry name" value="SUI1-like domain"/>
    <property type="match status" value="1"/>
</dbReference>
<dbReference type="GO" id="GO:0006412">
    <property type="term" value="P:translation"/>
    <property type="evidence" value="ECO:0007669"/>
    <property type="project" value="InterPro"/>
</dbReference>
<dbReference type="GO" id="GO:0003735">
    <property type="term" value="F:structural constituent of ribosome"/>
    <property type="evidence" value="ECO:0007669"/>
    <property type="project" value="InterPro"/>
</dbReference>
<comment type="subcellular location">
    <subcellularLocation>
        <location evidence="1">Mitochondrion</location>
    </subcellularLocation>
</comment>
<dbReference type="OMA" id="MNGYPFF"/>
<dbReference type="PANTHER" id="PTHR13477:SF0">
    <property type="entry name" value="LARGE RIBOSOMAL SUBUNIT PROTEIN ML49"/>
    <property type="match status" value="1"/>
</dbReference>
<evidence type="ECO:0000256" key="2">
    <source>
        <dbReference type="ARBA" id="ARBA00005677"/>
    </source>
</evidence>
<dbReference type="Proteomes" id="UP000041254">
    <property type="component" value="Unassembled WGS sequence"/>
</dbReference>